<evidence type="ECO:0000313" key="1">
    <source>
        <dbReference type="EMBL" id="CAG8509432.1"/>
    </source>
</evidence>
<evidence type="ECO:0000313" key="2">
    <source>
        <dbReference type="Proteomes" id="UP000789525"/>
    </source>
</evidence>
<dbReference type="EMBL" id="CAJVPT010004557">
    <property type="protein sequence ID" value="CAG8509432.1"/>
    <property type="molecule type" value="Genomic_DNA"/>
</dbReference>
<reference evidence="1" key="1">
    <citation type="submission" date="2021-06" db="EMBL/GenBank/DDBJ databases">
        <authorList>
            <person name="Kallberg Y."/>
            <person name="Tangrot J."/>
            <person name="Rosling A."/>
        </authorList>
    </citation>
    <scope>NUCLEOTIDE SEQUENCE</scope>
    <source>
        <strain evidence="1">CL356</strain>
    </source>
</reference>
<accession>A0ACA9L650</accession>
<organism evidence="1 2">
    <name type="scientific">Acaulospora colombiana</name>
    <dbReference type="NCBI Taxonomy" id="27376"/>
    <lineage>
        <taxon>Eukaryota</taxon>
        <taxon>Fungi</taxon>
        <taxon>Fungi incertae sedis</taxon>
        <taxon>Mucoromycota</taxon>
        <taxon>Glomeromycotina</taxon>
        <taxon>Glomeromycetes</taxon>
        <taxon>Diversisporales</taxon>
        <taxon>Acaulosporaceae</taxon>
        <taxon>Acaulospora</taxon>
    </lineage>
</organism>
<sequence>MGNPESNVTDLGQLPRTSVAPHLPLENVFKIETDSNIKKVLWDPSKELTKFVSIHDSSFRVWAFEDQLISAKVSNTIDFPSSSENLSPLTTGVWNPNRPEIAICKECSIQGWDLRSQCIEGAHSILVRALDYNPNKPYQIASAGDDCKVRFWDLRNTAESLKEISDHTHWVWAIAYNRFHDQLFLSSGSDCQVNLQSIVSISSAAFQYEDDESEDEYQDITGFANRKPTDGLVRTYDQHEDSVYSVAWSASDPWVFCSLSYDGRAVINRVPSEEKYKIIL</sequence>
<proteinExistence type="predicted"/>
<keyword evidence="2" id="KW-1185">Reference proteome</keyword>
<comment type="caution">
    <text evidence="1">The sequence shown here is derived from an EMBL/GenBank/DDBJ whole genome shotgun (WGS) entry which is preliminary data.</text>
</comment>
<protein>
    <submittedName>
        <fullName evidence="1">2207_t:CDS:1</fullName>
    </submittedName>
</protein>
<gene>
    <name evidence="1" type="ORF">ACOLOM_LOCUS3152</name>
</gene>
<dbReference type="Proteomes" id="UP000789525">
    <property type="component" value="Unassembled WGS sequence"/>
</dbReference>
<name>A0ACA9L650_9GLOM</name>